<dbReference type="PANTHER" id="PTHR48051">
    <property type="match status" value="1"/>
</dbReference>
<dbReference type="AlphaFoldDB" id="A0A504YWV8"/>
<dbReference type="Proteomes" id="UP000316759">
    <property type="component" value="Unassembled WGS sequence"/>
</dbReference>
<dbReference type="STRING" id="46835.A0A504YWV8"/>
<dbReference type="OrthoDB" id="1060944at2759"/>
<dbReference type="InterPro" id="IPR050216">
    <property type="entry name" value="LRR_domain-containing"/>
</dbReference>
<dbReference type="PANTHER" id="PTHR48051:SF1">
    <property type="entry name" value="RAS SUPPRESSOR PROTEIN 1"/>
    <property type="match status" value="1"/>
</dbReference>
<evidence type="ECO:0000256" key="2">
    <source>
        <dbReference type="ARBA" id="ARBA00022737"/>
    </source>
</evidence>
<organism evidence="3 4">
    <name type="scientific">Fasciola gigantica</name>
    <name type="common">Giant liver fluke</name>
    <dbReference type="NCBI Taxonomy" id="46835"/>
    <lineage>
        <taxon>Eukaryota</taxon>
        <taxon>Metazoa</taxon>
        <taxon>Spiralia</taxon>
        <taxon>Lophotrochozoa</taxon>
        <taxon>Platyhelminthes</taxon>
        <taxon>Trematoda</taxon>
        <taxon>Digenea</taxon>
        <taxon>Plagiorchiida</taxon>
        <taxon>Echinostomata</taxon>
        <taxon>Echinostomatoidea</taxon>
        <taxon>Fasciolidae</taxon>
        <taxon>Fasciola</taxon>
    </lineage>
</organism>
<evidence type="ECO:0000313" key="3">
    <source>
        <dbReference type="EMBL" id="TPP62348.1"/>
    </source>
</evidence>
<name>A0A504YWV8_FASGI</name>
<dbReference type="Gene3D" id="3.80.10.10">
    <property type="entry name" value="Ribonuclease Inhibitor"/>
    <property type="match status" value="1"/>
</dbReference>
<keyword evidence="4" id="KW-1185">Reference proteome</keyword>
<dbReference type="InterPro" id="IPR001611">
    <property type="entry name" value="Leu-rich_rpt"/>
</dbReference>
<accession>A0A504YWV8</accession>
<comment type="caution">
    <text evidence="3">The sequence shown here is derived from an EMBL/GenBank/DDBJ whole genome shotgun (WGS) entry which is preliminary data.</text>
</comment>
<dbReference type="EMBL" id="SUNJ01006958">
    <property type="protein sequence ID" value="TPP62348.1"/>
    <property type="molecule type" value="Genomic_DNA"/>
</dbReference>
<dbReference type="Pfam" id="PF00560">
    <property type="entry name" value="LRR_1"/>
    <property type="match status" value="1"/>
</dbReference>
<sequence>MIKSSDELATKECEEIVKSNITSKKSNEPKCDFWILNYSELSLRDLPKLSQEKLLCYELKAAGNKISYINPDIQKLRLLTTVDLRLRYLKSLMLMGNMLSNIPNEIENLKVLEELDIQANQFREFPEAVCNLCSLRILSAAKNPFGLLPLCECIHFT</sequence>
<evidence type="ECO:0000313" key="4">
    <source>
        <dbReference type="Proteomes" id="UP000316759"/>
    </source>
</evidence>
<dbReference type="GO" id="GO:0005737">
    <property type="term" value="C:cytoplasm"/>
    <property type="evidence" value="ECO:0007669"/>
    <property type="project" value="TreeGrafter"/>
</dbReference>
<dbReference type="InterPro" id="IPR032675">
    <property type="entry name" value="LRR_dom_sf"/>
</dbReference>
<evidence type="ECO:0000256" key="1">
    <source>
        <dbReference type="ARBA" id="ARBA00022614"/>
    </source>
</evidence>
<proteinExistence type="predicted"/>
<keyword evidence="1" id="KW-0433">Leucine-rich repeat</keyword>
<gene>
    <name evidence="3" type="ORF">FGIG_12463</name>
</gene>
<keyword evidence="2" id="KW-0677">Repeat</keyword>
<dbReference type="SUPFAM" id="SSF52058">
    <property type="entry name" value="L domain-like"/>
    <property type="match status" value="1"/>
</dbReference>
<reference evidence="3 4" key="1">
    <citation type="submission" date="2019-04" db="EMBL/GenBank/DDBJ databases">
        <title>Annotation for the trematode Fasciola gigantica.</title>
        <authorList>
            <person name="Choi Y.-J."/>
        </authorList>
    </citation>
    <scope>NUCLEOTIDE SEQUENCE [LARGE SCALE GENOMIC DNA]</scope>
    <source>
        <strain evidence="3">Uganda_cow_1</strain>
    </source>
</reference>
<protein>
    <submittedName>
        <fullName evidence="3">Uncharacterized protein</fullName>
    </submittedName>
</protein>